<dbReference type="EMBL" id="CAEZYF010000004">
    <property type="protein sequence ID" value="CAB4715583.1"/>
    <property type="molecule type" value="Genomic_DNA"/>
</dbReference>
<dbReference type="Pfam" id="PF01012">
    <property type="entry name" value="ETF"/>
    <property type="match status" value="1"/>
</dbReference>
<dbReference type="PANTHER" id="PTHR21294">
    <property type="entry name" value="ELECTRON TRANSFER FLAVOPROTEIN BETA-SUBUNIT"/>
    <property type="match status" value="1"/>
</dbReference>
<dbReference type="SMART" id="SM00893">
    <property type="entry name" value="ETF"/>
    <property type="match status" value="1"/>
</dbReference>
<proteinExistence type="predicted"/>
<evidence type="ECO:0000259" key="1">
    <source>
        <dbReference type="SMART" id="SM00893"/>
    </source>
</evidence>
<evidence type="ECO:0000313" key="6">
    <source>
        <dbReference type="EMBL" id="CAB4978206.1"/>
    </source>
</evidence>
<organism evidence="2">
    <name type="scientific">freshwater metagenome</name>
    <dbReference type="NCBI Taxonomy" id="449393"/>
    <lineage>
        <taxon>unclassified sequences</taxon>
        <taxon>metagenomes</taxon>
        <taxon>ecological metagenomes</taxon>
    </lineage>
</organism>
<evidence type="ECO:0000313" key="5">
    <source>
        <dbReference type="EMBL" id="CAB4915949.1"/>
    </source>
</evidence>
<dbReference type="EMBL" id="CAESGF010000001">
    <property type="protein sequence ID" value="CAB4362268.1"/>
    <property type="molecule type" value="Genomic_DNA"/>
</dbReference>
<dbReference type="SUPFAM" id="SSF52402">
    <property type="entry name" value="Adenine nucleotide alpha hydrolases-like"/>
    <property type="match status" value="1"/>
</dbReference>
<gene>
    <name evidence="3" type="ORF">UFOPK2656_00952</name>
    <name evidence="4" type="ORF">UFOPK3099_01632</name>
    <name evidence="5" type="ORF">UFOPK3651_00535</name>
    <name evidence="6" type="ORF">UFOPK3931_00634</name>
    <name evidence="2" type="ORF">UFOPK4189_00040</name>
</gene>
<dbReference type="EMBL" id="CAFBMT010000002">
    <property type="protein sequence ID" value="CAB4915949.1"/>
    <property type="molecule type" value="Genomic_DNA"/>
</dbReference>
<dbReference type="EMBL" id="CAFBOL010000010">
    <property type="protein sequence ID" value="CAB4978206.1"/>
    <property type="molecule type" value="Genomic_DNA"/>
</dbReference>
<feature type="domain" description="Electron transfer flavoprotein alpha/beta-subunit N-terminal" evidence="1">
    <location>
        <begin position="23"/>
        <end position="209"/>
    </location>
</feature>
<accession>A0A6J6A1V3</accession>
<dbReference type="AlphaFoldDB" id="A0A6J6A1V3"/>
<evidence type="ECO:0000313" key="3">
    <source>
        <dbReference type="EMBL" id="CAB4715583.1"/>
    </source>
</evidence>
<dbReference type="EMBL" id="CAFAAV010000126">
    <property type="protein sequence ID" value="CAB4825185.1"/>
    <property type="molecule type" value="Genomic_DNA"/>
</dbReference>
<evidence type="ECO:0000313" key="4">
    <source>
        <dbReference type="EMBL" id="CAB4825185.1"/>
    </source>
</evidence>
<protein>
    <submittedName>
        <fullName evidence="2">Unannotated protein</fullName>
    </submittedName>
</protein>
<dbReference type="InterPro" id="IPR014730">
    <property type="entry name" value="ETF_a/b_N"/>
</dbReference>
<dbReference type="InterPro" id="IPR014729">
    <property type="entry name" value="Rossmann-like_a/b/a_fold"/>
</dbReference>
<reference evidence="2" key="1">
    <citation type="submission" date="2020-05" db="EMBL/GenBank/DDBJ databases">
        <authorList>
            <person name="Chiriac C."/>
            <person name="Salcher M."/>
            <person name="Ghai R."/>
            <person name="Kavagutti S V."/>
        </authorList>
    </citation>
    <scope>NUCLEOTIDE SEQUENCE</scope>
</reference>
<sequence length="255" mass="26646">MRVLVCVKRVPAPGAKINLTADGQAVDTAYLAFTTSPHEECAVEAAVQLVEQHGGESTVLTLGPAQADEQLRYAASIGINKAVLLPIETAEWDPQRTASAIASAIRDVEATDGAFDIVLFGNESADSGNFQVGVRVAHALGRPMVNGVKGIEVDGASVKARREADAGVEVYSLQMPVVLGVKEGINLPRYPTLKGRLASKKVEVAQVAPGGERGGQQMITLVQAAEQVSQTIVLGHGPEAAPAVVDLLEELGILK</sequence>
<dbReference type="GO" id="GO:0009055">
    <property type="term" value="F:electron transfer activity"/>
    <property type="evidence" value="ECO:0007669"/>
    <property type="project" value="InterPro"/>
</dbReference>
<dbReference type="Gene3D" id="3.40.50.620">
    <property type="entry name" value="HUPs"/>
    <property type="match status" value="1"/>
</dbReference>
<dbReference type="InterPro" id="IPR012255">
    <property type="entry name" value="ETF_b"/>
</dbReference>
<evidence type="ECO:0000313" key="2">
    <source>
        <dbReference type="EMBL" id="CAB4362268.1"/>
    </source>
</evidence>
<name>A0A6J6A1V3_9ZZZZ</name>
<dbReference type="PIRSF" id="PIRSF000090">
    <property type="entry name" value="Beta-ETF"/>
    <property type="match status" value="1"/>
</dbReference>